<keyword evidence="8" id="KW-0479">Metal-binding</keyword>
<accession>A0A1X7T4H4</accession>
<evidence type="ECO:0000256" key="8">
    <source>
        <dbReference type="ARBA" id="ARBA00022723"/>
    </source>
</evidence>
<comment type="cofactor">
    <cofactor evidence="1">
        <name>Mg(2+)</name>
        <dbReference type="ChEBI" id="CHEBI:18420"/>
    </cofactor>
</comment>
<keyword evidence="13" id="KW-0653">Protein transport</keyword>
<sequence>MSETKPPAPSDYNIFQKFMYYAPKLREVKGKLLQSVQEVPGEISGMQADLINKYGEGALTSNSGGKELRILVTGKTGQGKSTLINGLLGASIAREGAGADRCTTEVEEFEKEINGVPVVVFDSPGLQDSLSNEEEYIAKMKQKCKKLSLVLYCTKMTNTRLGDDDKKAMKKLTEAFGQGFWNHAVFVLTFANMERVDRRDDRDINEPLKEPPIDDTAAWKLLEKKRFEGRLNLWKKELHKFLINEVEVRSSIANSVPVIPTGDHEIQTSEKLEAKVEQNEKPKFSVLELCKKFESQDNESDLKPTSTSSSADKRFSSQLDDVTVSPRHEPNKSPAPSRRPPQPPPKPHRIKPQNEVERRPRSAAFSMRDKDELQSKLSVCFCEENHSSLLSQESTANQESTEENIANEDSPEIIECEVAPEEGTLDEGDIQMCEAPNENTPCEDTPPNEGINPKENDSNETAVVKAGIEANVSFNGLQNQPLFISNEYATEVSINAVEKRFGRHVAEAFGIALLYMKKPGQWFVKVIKKKNRKSIKSN</sequence>
<feature type="compositionally biased region" description="Acidic residues" evidence="18">
    <location>
        <begin position="400"/>
        <end position="411"/>
    </location>
</feature>
<dbReference type="Pfam" id="PF04548">
    <property type="entry name" value="AIG1"/>
    <property type="match status" value="1"/>
</dbReference>
<evidence type="ECO:0000256" key="18">
    <source>
        <dbReference type="SAM" id="MobiDB-lite"/>
    </source>
</evidence>
<dbReference type="InterPro" id="IPR045058">
    <property type="entry name" value="GIMA/IAN/Toc"/>
</dbReference>
<evidence type="ECO:0000256" key="16">
    <source>
        <dbReference type="ARBA" id="ARBA00023136"/>
    </source>
</evidence>
<dbReference type="PROSITE" id="PS51720">
    <property type="entry name" value="G_AIG1"/>
    <property type="match status" value="1"/>
</dbReference>
<keyword evidence="10" id="KW-0378">Hydrolase</keyword>
<evidence type="ECO:0000256" key="17">
    <source>
        <dbReference type="ARBA" id="ARBA00024013"/>
    </source>
</evidence>
<dbReference type="GO" id="GO:0005525">
    <property type="term" value="F:GTP binding"/>
    <property type="evidence" value="ECO:0007669"/>
    <property type="project" value="UniProtKB-KW"/>
</dbReference>
<dbReference type="AlphaFoldDB" id="A0A1X7T4H4"/>
<dbReference type="PANTHER" id="PTHR10903">
    <property type="entry name" value="GTPASE, IMAP FAMILY MEMBER-RELATED"/>
    <property type="match status" value="1"/>
</dbReference>
<dbReference type="Gene3D" id="3.40.50.300">
    <property type="entry name" value="P-loop containing nucleotide triphosphate hydrolases"/>
    <property type="match status" value="1"/>
</dbReference>
<feature type="compositionally biased region" description="Polar residues" evidence="18">
    <location>
        <begin position="303"/>
        <end position="320"/>
    </location>
</feature>
<evidence type="ECO:0000256" key="6">
    <source>
        <dbReference type="ARBA" id="ARBA00022640"/>
    </source>
</evidence>
<evidence type="ECO:0000256" key="12">
    <source>
        <dbReference type="ARBA" id="ARBA00022842"/>
    </source>
</evidence>
<evidence type="ECO:0000256" key="15">
    <source>
        <dbReference type="ARBA" id="ARBA00023134"/>
    </source>
</evidence>
<dbReference type="GO" id="GO:0015031">
    <property type="term" value="P:protein transport"/>
    <property type="evidence" value="ECO:0007669"/>
    <property type="project" value="UniProtKB-KW"/>
</dbReference>
<keyword evidence="15" id="KW-0342">GTP-binding</keyword>
<protein>
    <recommendedName>
        <fullName evidence="19">AIG1-type G domain-containing protein</fullName>
    </recommendedName>
</protein>
<dbReference type="GO" id="GO:0046872">
    <property type="term" value="F:metal ion binding"/>
    <property type="evidence" value="ECO:0007669"/>
    <property type="project" value="UniProtKB-KW"/>
</dbReference>
<evidence type="ECO:0000313" key="20">
    <source>
        <dbReference type="EnsemblMetazoa" id="Aqu2.1.09276_001"/>
    </source>
</evidence>
<dbReference type="EnsemblMetazoa" id="Aqu2.1.09276_001">
    <property type="protein sequence ID" value="Aqu2.1.09276_001"/>
    <property type="gene ID" value="Aqu2.1.09276"/>
</dbReference>
<evidence type="ECO:0000259" key="19">
    <source>
        <dbReference type="PROSITE" id="PS51720"/>
    </source>
</evidence>
<feature type="domain" description="AIG1-type G" evidence="19">
    <location>
        <begin position="65"/>
        <end position="277"/>
    </location>
</feature>
<evidence type="ECO:0000256" key="9">
    <source>
        <dbReference type="ARBA" id="ARBA00022741"/>
    </source>
</evidence>
<dbReference type="PANTHER" id="PTHR10903:SF135">
    <property type="entry name" value="TRANSLOCASE OF CHLOROPLAST 120, CHLOROPLASTIC-RELATED"/>
    <property type="match status" value="1"/>
</dbReference>
<evidence type="ECO:0000256" key="4">
    <source>
        <dbReference type="ARBA" id="ARBA00022448"/>
    </source>
</evidence>
<dbReference type="STRING" id="400682.A0A1X7T4H4"/>
<keyword evidence="16" id="KW-0472">Membrane</keyword>
<evidence type="ECO:0000256" key="7">
    <source>
        <dbReference type="ARBA" id="ARBA00022692"/>
    </source>
</evidence>
<keyword evidence="7" id="KW-0812">Transmembrane</keyword>
<evidence type="ECO:0000256" key="1">
    <source>
        <dbReference type="ARBA" id="ARBA00001946"/>
    </source>
</evidence>
<dbReference type="InParanoid" id="A0A1X7T4H4"/>
<keyword evidence="14" id="KW-1133">Transmembrane helix</keyword>
<name>A0A1X7T4H4_AMPQE</name>
<dbReference type="GO" id="GO:0016787">
    <property type="term" value="F:hydrolase activity"/>
    <property type="evidence" value="ECO:0007669"/>
    <property type="project" value="UniProtKB-KW"/>
</dbReference>
<reference evidence="20" key="1">
    <citation type="submission" date="2017-05" db="UniProtKB">
        <authorList>
            <consortium name="EnsemblMetazoa"/>
        </authorList>
    </citation>
    <scope>IDENTIFICATION</scope>
</reference>
<comment type="subcellular location">
    <subcellularLocation>
        <location evidence="2">Membrane</location>
        <topology evidence="2">Single-pass membrane protein</topology>
    </subcellularLocation>
    <subcellularLocation>
        <location evidence="17">Plastid</location>
        <location evidence="17">Chloroplast outer membrane</location>
    </subcellularLocation>
</comment>
<evidence type="ECO:0000256" key="11">
    <source>
        <dbReference type="ARBA" id="ARBA00022805"/>
    </source>
</evidence>
<evidence type="ECO:0000256" key="13">
    <source>
        <dbReference type="ARBA" id="ARBA00022927"/>
    </source>
</evidence>
<feature type="compositionally biased region" description="Polar residues" evidence="18">
    <location>
        <begin position="388"/>
        <end position="399"/>
    </location>
</feature>
<dbReference type="OrthoDB" id="8954335at2759"/>
<evidence type="ECO:0000256" key="3">
    <source>
        <dbReference type="ARBA" id="ARBA00008535"/>
    </source>
</evidence>
<dbReference type="InterPro" id="IPR006703">
    <property type="entry name" value="G_AIG1"/>
</dbReference>
<keyword evidence="6" id="KW-0934">Plastid</keyword>
<evidence type="ECO:0000256" key="10">
    <source>
        <dbReference type="ARBA" id="ARBA00022801"/>
    </source>
</evidence>
<dbReference type="GO" id="GO:0016020">
    <property type="term" value="C:membrane"/>
    <property type="evidence" value="ECO:0007669"/>
    <property type="project" value="UniProtKB-SubCell"/>
</dbReference>
<dbReference type="InterPro" id="IPR027417">
    <property type="entry name" value="P-loop_NTPase"/>
</dbReference>
<feature type="region of interest" description="Disordered" evidence="18">
    <location>
        <begin position="388"/>
        <end position="411"/>
    </location>
</feature>
<keyword evidence="11" id="KW-1002">Plastid outer membrane</keyword>
<organism evidence="20">
    <name type="scientific">Amphimedon queenslandica</name>
    <name type="common">Sponge</name>
    <dbReference type="NCBI Taxonomy" id="400682"/>
    <lineage>
        <taxon>Eukaryota</taxon>
        <taxon>Metazoa</taxon>
        <taxon>Porifera</taxon>
        <taxon>Demospongiae</taxon>
        <taxon>Heteroscleromorpha</taxon>
        <taxon>Haplosclerida</taxon>
        <taxon>Niphatidae</taxon>
        <taxon>Amphimedon</taxon>
    </lineage>
</organism>
<evidence type="ECO:0000256" key="14">
    <source>
        <dbReference type="ARBA" id="ARBA00022989"/>
    </source>
</evidence>
<keyword evidence="9" id="KW-0547">Nucleotide-binding</keyword>
<keyword evidence="5" id="KW-0150">Chloroplast</keyword>
<feature type="region of interest" description="Disordered" evidence="18">
    <location>
        <begin position="295"/>
        <end position="370"/>
    </location>
</feature>
<proteinExistence type="inferred from homology"/>
<evidence type="ECO:0000256" key="2">
    <source>
        <dbReference type="ARBA" id="ARBA00004167"/>
    </source>
</evidence>
<evidence type="ECO:0000256" key="5">
    <source>
        <dbReference type="ARBA" id="ARBA00022528"/>
    </source>
</evidence>
<comment type="similarity">
    <text evidence="3">Belongs to the TRAFAC class TrmE-Era-EngA-EngB-Septin-like GTPase superfamily. AIG1/Toc34/Toc159-like paraseptin GTPase family. IAN subfamily.</text>
</comment>
<dbReference type="SUPFAM" id="SSF52540">
    <property type="entry name" value="P-loop containing nucleoside triphosphate hydrolases"/>
    <property type="match status" value="1"/>
</dbReference>
<keyword evidence="12" id="KW-0460">Magnesium</keyword>
<keyword evidence="4" id="KW-0813">Transport</keyword>
<dbReference type="eggNOG" id="ENOG502QR60">
    <property type="taxonomic scope" value="Eukaryota"/>
</dbReference>